<sequence>MSFLGAESVRLGAMERAWVVAAQQQEFDRTFKNEFNLTDEELRRIKEAVEKVHRQSRTRTSGNDAEQYSADSDPGPRLQYLLFGDAVQERLKIFLIYAPAAISSVLACSIISVLFLLFDGEVVLNITTVGRLRLGLASAVVATLTIWFTNTVTPVLLDYLDLGRPILMKGNCPNCSETTSCLFTSSTSRVRAERRCRNCKSVLAFNRKWNKIYIVEHPRSRPLRRPD</sequence>
<feature type="compositionally biased region" description="Polar residues" evidence="1">
    <location>
        <begin position="58"/>
        <end position="70"/>
    </location>
</feature>
<evidence type="ECO:0000313" key="3">
    <source>
        <dbReference type="EMBL" id="CAD9230813.1"/>
    </source>
</evidence>
<protein>
    <submittedName>
        <fullName evidence="3">Uncharacterized protein</fullName>
    </submittedName>
</protein>
<gene>
    <name evidence="3" type="ORF">CCAE0312_LOCUS2867</name>
</gene>
<feature type="region of interest" description="Disordered" evidence="1">
    <location>
        <begin position="53"/>
        <end position="72"/>
    </location>
</feature>
<name>A0A7S1TAJ6_9RHOD</name>
<feature type="transmembrane region" description="Helical" evidence="2">
    <location>
        <begin position="138"/>
        <end position="160"/>
    </location>
</feature>
<accession>A0A7S1TAJ6</accession>
<keyword evidence="2" id="KW-0472">Membrane</keyword>
<evidence type="ECO:0000256" key="2">
    <source>
        <dbReference type="SAM" id="Phobius"/>
    </source>
</evidence>
<proteinExistence type="predicted"/>
<organism evidence="3">
    <name type="scientific">Compsopogon caeruleus</name>
    <dbReference type="NCBI Taxonomy" id="31354"/>
    <lineage>
        <taxon>Eukaryota</taxon>
        <taxon>Rhodophyta</taxon>
        <taxon>Compsopogonophyceae</taxon>
        <taxon>Compsopogonales</taxon>
        <taxon>Compsopogonaceae</taxon>
        <taxon>Compsopogon</taxon>
    </lineage>
</organism>
<feature type="transmembrane region" description="Helical" evidence="2">
    <location>
        <begin position="94"/>
        <end position="118"/>
    </location>
</feature>
<dbReference type="EMBL" id="HBGH01005325">
    <property type="protein sequence ID" value="CAD9230813.1"/>
    <property type="molecule type" value="Transcribed_RNA"/>
</dbReference>
<reference evidence="3" key="1">
    <citation type="submission" date="2021-01" db="EMBL/GenBank/DDBJ databases">
        <authorList>
            <person name="Corre E."/>
            <person name="Pelletier E."/>
            <person name="Niang G."/>
            <person name="Scheremetjew M."/>
            <person name="Finn R."/>
            <person name="Kale V."/>
            <person name="Holt S."/>
            <person name="Cochrane G."/>
            <person name="Meng A."/>
            <person name="Brown T."/>
            <person name="Cohen L."/>
        </authorList>
    </citation>
    <scope>NUCLEOTIDE SEQUENCE</scope>
    <source>
        <strain evidence="3">SAG 36.94</strain>
    </source>
</reference>
<dbReference type="AlphaFoldDB" id="A0A7S1TAJ6"/>
<keyword evidence="2" id="KW-1133">Transmembrane helix</keyword>
<keyword evidence="2" id="KW-0812">Transmembrane</keyword>
<evidence type="ECO:0000256" key="1">
    <source>
        <dbReference type="SAM" id="MobiDB-lite"/>
    </source>
</evidence>